<evidence type="ECO:0000256" key="4">
    <source>
        <dbReference type="ARBA" id="ARBA00022803"/>
    </source>
</evidence>
<dbReference type="OrthoDB" id="5900357at2"/>
<evidence type="ECO:0000256" key="6">
    <source>
        <dbReference type="SAM" id="Coils"/>
    </source>
</evidence>
<dbReference type="Proteomes" id="UP000190162">
    <property type="component" value="Unassembled WGS sequence"/>
</dbReference>
<dbReference type="InterPro" id="IPR019734">
    <property type="entry name" value="TPR_rpt"/>
</dbReference>
<dbReference type="GO" id="GO:0005737">
    <property type="term" value="C:cytoplasm"/>
    <property type="evidence" value="ECO:0007669"/>
    <property type="project" value="UniProtKB-SubCell"/>
</dbReference>
<feature type="signal peptide" evidence="7">
    <location>
        <begin position="1"/>
        <end position="21"/>
    </location>
</feature>
<feature type="chain" id="PRO_5010526750" evidence="7">
    <location>
        <begin position="22"/>
        <end position="769"/>
    </location>
</feature>
<proteinExistence type="inferred from homology"/>
<evidence type="ECO:0000256" key="7">
    <source>
        <dbReference type="SAM" id="SignalP"/>
    </source>
</evidence>
<dbReference type="EMBL" id="FUXU01000011">
    <property type="protein sequence ID" value="SKA50192.1"/>
    <property type="molecule type" value="Genomic_DNA"/>
</dbReference>
<sequence>MRLIPAAICLLSLLLTTHVSAKIYSTPILSEAESMIQTTPEKSIEIAERFLVQRRLSQATNRLHTNNEADRSIRSPMNTVHAYIVLAKANSVIGNHNAAWKALNSARQMMQENSLQQMSLELAFVEASLLYHLDNNAVAAEQKLNSLFAELPPEGETRSKNLNYLAFEAALLKAIIVSHSDSEKATFDQFDLAYRELGDKPDIQQKVRYQIAIGNYFLQKQSYEQALAELLSAYWLASENDLTPEIASSNVSLTKLYRQQGVLDKALQHANQAAEFYEHFDLSRGLSNTQTLLADIYSKQNRYNFALVHYFNALDIENTLSRAPKIANIKIAIADTYLKLLRYNQAEKYVDNAIDIAQDAKLTEPLTRALILKGELALRTHDNDVALQSLKQALLNAEALKNRLLILECLPKLSKAYEQKGLYEEALHVQRKFDLLNQRNESRRQIQEAESFKRRQRVIERQLQIEDMQKKQAQDSKNIVEQKKINLFLLGSLSIILLILVLRHRTANARQSQLDALREELYTHPRSGLRNLRMLNDRLSNSLAKSSAQLEQWYLGEMIHEPLSDKLSFAMFEVPFLKVAYLQHGYLKGLELERDLGNYLKVHTQEPARLYHFSDAMFIYIEHHASSPDTPDEMARKIQAMVDGFVREYKLVDVDDRLRIGMADYPFLPRAFTSINDKELIDILLMATSAARQACKAEETSQWVYLSAIDSTPAACFADTNVRQACLEAINSGLIKVKTSASSGINWQTVHDSDKNWRQSIDNTSSKPL</sequence>
<protein>
    <submittedName>
        <fullName evidence="8">GGDEF domain-containing protein, diguanylate cyclase (C-di-GMP synthetase) or its enzymatically inactive variants</fullName>
    </submittedName>
</protein>
<keyword evidence="4" id="KW-0802">TPR repeat</keyword>
<dbReference type="AlphaFoldDB" id="A0A1T4UBP0"/>
<dbReference type="InterPro" id="IPR043128">
    <property type="entry name" value="Rev_trsase/Diguanyl_cyclase"/>
</dbReference>
<dbReference type="InterPro" id="IPR011990">
    <property type="entry name" value="TPR-like_helical_dom_sf"/>
</dbReference>
<keyword evidence="7" id="KW-0732">Signal</keyword>
<evidence type="ECO:0000256" key="2">
    <source>
        <dbReference type="ARBA" id="ARBA00022490"/>
    </source>
</evidence>
<dbReference type="SMART" id="SM00028">
    <property type="entry name" value="TPR"/>
    <property type="match status" value="6"/>
</dbReference>
<reference evidence="9" key="1">
    <citation type="submission" date="2017-02" db="EMBL/GenBank/DDBJ databases">
        <authorList>
            <person name="Varghese N."/>
            <person name="Submissions S."/>
        </authorList>
    </citation>
    <scope>NUCLEOTIDE SEQUENCE [LARGE SCALE GENOMIC DNA]</scope>
    <source>
        <strain evidence="9">DSM 22720</strain>
    </source>
</reference>
<dbReference type="Gene3D" id="3.30.70.270">
    <property type="match status" value="1"/>
</dbReference>
<dbReference type="RefSeq" id="WP_078751777.1">
    <property type="nucleotide sequence ID" value="NZ_FUXU01000011.1"/>
</dbReference>
<keyword evidence="6" id="KW-0175">Coiled coil</keyword>
<dbReference type="SUPFAM" id="SSF48452">
    <property type="entry name" value="TPR-like"/>
    <property type="match status" value="1"/>
</dbReference>
<feature type="coiled-coil region" evidence="6">
    <location>
        <begin position="383"/>
        <end position="410"/>
    </location>
</feature>
<gene>
    <name evidence="8" type="ORF">SAMN02745132_01341</name>
</gene>
<name>A0A1T4UBP0_9GAMM</name>
<comment type="similarity">
    <text evidence="5">Belongs to the Rap family.</text>
</comment>
<evidence type="ECO:0000313" key="8">
    <source>
        <dbReference type="EMBL" id="SKA50192.1"/>
    </source>
</evidence>
<dbReference type="InterPro" id="IPR051476">
    <property type="entry name" value="Bac_ResReg_Asp_Phosphatase"/>
</dbReference>
<dbReference type="PANTHER" id="PTHR46630">
    <property type="entry name" value="TETRATRICOPEPTIDE REPEAT PROTEIN 29"/>
    <property type="match status" value="1"/>
</dbReference>
<keyword evidence="2" id="KW-0963">Cytoplasm</keyword>
<dbReference type="Gene3D" id="1.25.40.10">
    <property type="entry name" value="Tetratricopeptide repeat domain"/>
    <property type="match status" value="2"/>
</dbReference>
<keyword evidence="9" id="KW-1185">Reference proteome</keyword>
<evidence type="ECO:0000256" key="1">
    <source>
        <dbReference type="ARBA" id="ARBA00004496"/>
    </source>
</evidence>
<organism evidence="8 9">
    <name type="scientific">Enterovibrio nigricans DSM 22720</name>
    <dbReference type="NCBI Taxonomy" id="1121868"/>
    <lineage>
        <taxon>Bacteria</taxon>
        <taxon>Pseudomonadati</taxon>
        <taxon>Pseudomonadota</taxon>
        <taxon>Gammaproteobacteria</taxon>
        <taxon>Vibrionales</taxon>
        <taxon>Vibrionaceae</taxon>
        <taxon>Enterovibrio</taxon>
    </lineage>
</organism>
<accession>A0A1T4UBP0</accession>
<dbReference type="PANTHER" id="PTHR46630:SF1">
    <property type="entry name" value="TETRATRICOPEPTIDE REPEAT PROTEIN 29"/>
    <property type="match status" value="1"/>
</dbReference>
<evidence type="ECO:0000256" key="5">
    <source>
        <dbReference type="ARBA" id="ARBA00038253"/>
    </source>
</evidence>
<comment type="subcellular location">
    <subcellularLocation>
        <location evidence="1">Cytoplasm</location>
    </subcellularLocation>
</comment>
<evidence type="ECO:0000256" key="3">
    <source>
        <dbReference type="ARBA" id="ARBA00022737"/>
    </source>
</evidence>
<keyword evidence="3" id="KW-0677">Repeat</keyword>
<evidence type="ECO:0000313" key="9">
    <source>
        <dbReference type="Proteomes" id="UP000190162"/>
    </source>
</evidence>